<accession>A0A914GZX5</accession>
<sequence length="86" mass="9339">MTKNKNKFGDFGLIREEIGRCAVCFWSSQQHLLLISICAGRRCRGVAVDQSGAVRVRHLQNAGHGNGETAKEVELLQCVEGGGRIG</sequence>
<dbReference type="WBParaSite" id="Gr19_v10_g11947.t1">
    <property type="protein sequence ID" value="Gr19_v10_g11947.t1"/>
    <property type="gene ID" value="Gr19_v10_g11947"/>
</dbReference>
<name>A0A914GZX5_GLORO</name>
<evidence type="ECO:0000313" key="1">
    <source>
        <dbReference type="Proteomes" id="UP000887572"/>
    </source>
</evidence>
<protein>
    <submittedName>
        <fullName evidence="2">Uncharacterized protein</fullName>
    </submittedName>
</protein>
<reference evidence="2" key="1">
    <citation type="submission" date="2022-11" db="UniProtKB">
        <authorList>
            <consortium name="WormBaseParasite"/>
        </authorList>
    </citation>
    <scope>IDENTIFICATION</scope>
</reference>
<dbReference type="Proteomes" id="UP000887572">
    <property type="component" value="Unplaced"/>
</dbReference>
<organism evidence="1 2">
    <name type="scientific">Globodera rostochiensis</name>
    <name type="common">Golden nematode worm</name>
    <name type="synonym">Heterodera rostochiensis</name>
    <dbReference type="NCBI Taxonomy" id="31243"/>
    <lineage>
        <taxon>Eukaryota</taxon>
        <taxon>Metazoa</taxon>
        <taxon>Ecdysozoa</taxon>
        <taxon>Nematoda</taxon>
        <taxon>Chromadorea</taxon>
        <taxon>Rhabditida</taxon>
        <taxon>Tylenchina</taxon>
        <taxon>Tylenchomorpha</taxon>
        <taxon>Tylenchoidea</taxon>
        <taxon>Heteroderidae</taxon>
        <taxon>Heteroderinae</taxon>
        <taxon>Globodera</taxon>
    </lineage>
</organism>
<proteinExistence type="predicted"/>
<dbReference type="AlphaFoldDB" id="A0A914GZX5"/>
<evidence type="ECO:0000313" key="2">
    <source>
        <dbReference type="WBParaSite" id="Gr19_v10_g11947.t1"/>
    </source>
</evidence>
<keyword evidence="1" id="KW-1185">Reference proteome</keyword>